<dbReference type="VEuPathDB" id="FungiDB:ATCC64974_5950"/>
<dbReference type="GO" id="GO:0004497">
    <property type="term" value="F:monooxygenase activity"/>
    <property type="evidence" value="ECO:0007669"/>
    <property type="project" value="InterPro"/>
</dbReference>
<accession>A0A254U406</accession>
<dbReference type="GO" id="GO:0020037">
    <property type="term" value="F:heme binding"/>
    <property type="evidence" value="ECO:0007669"/>
    <property type="project" value="InterPro"/>
</dbReference>
<comment type="cofactor">
    <cofactor evidence="5">
        <name>heme</name>
        <dbReference type="ChEBI" id="CHEBI:30413"/>
    </cofactor>
</comment>
<keyword evidence="5" id="KW-0349">Heme</keyword>
<keyword evidence="6" id="KW-0472">Membrane</keyword>
<gene>
    <name evidence="7" type="ORF">CAN33_0028575</name>
</gene>
<reference evidence="8" key="1">
    <citation type="submission" date="2018-10" db="EMBL/GenBank/DDBJ databases">
        <title>FDA dAtabase for Regulatory Grade micrObial Sequences (FDA-ARGOS): Supporting development and validation of Infectious Disease Dx tests.</title>
        <authorList>
            <person name="Kerrigan L."/>
            <person name="Tallon L."/>
            <person name="Sadzewicz L."/>
            <person name="Sengamalay N."/>
            <person name="Ott S."/>
            <person name="Godinez A."/>
            <person name="Nagaraj S."/>
            <person name="Vavikolanu K."/>
            <person name="Nadendla S."/>
            <person name="George J."/>
            <person name="Sichtig H."/>
        </authorList>
    </citation>
    <scope>NUCLEOTIDE SEQUENCE [LARGE SCALE GENOMIC DNA]</scope>
    <source>
        <strain evidence="8">FDAARGOS_311</strain>
    </source>
</reference>
<evidence type="ECO:0000256" key="4">
    <source>
        <dbReference type="ARBA" id="ARBA00023004"/>
    </source>
</evidence>
<dbReference type="GO" id="GO:0005506">
    <property type="term" value="F:iron ion binding"/>
    <property type="evidence" value="ECO:0007669"/>
    <property type="project" value="InterPro"/>
</dbReference>
<sequence length="585" mass="65361">MIVAHGPFGGARHNCRGLNWNSVILAISRRDLVVLRKTAVARMIANLAIVVVFSIGVITLLYVITSHQPNRRAATDEKRPPLKLPLIGDLHSSPIDKPLANWDDWARQNGPITVSKLFGIVPIVVLNSYEAATELFSRRSQWYSNRPRSATMEMITGAKPGQSRFTLMHDYDDYLRLHHRLLAPSLGALAAPRYQPLMELENNQLLCDLCDALHGCPDGATISTATIYPLLERTQSSIILGLHYGLRILHPEDDLLQEIIGTQAQVTHLAANPGLPDLIPTLRQLPGFLSPWKRAADELFATQSNLYMRLFHRGRDSDSWNATKQALATAERYTAVPDLDLAFTLATSIQGGMETSPRQMLWLFIAMLHRPSVLSRAHAVLDAVVGRSRAPRFSDRPKLVYIDAIAHELFRWRPISPGSIPRRADRDDEFQGVKISQGVTIMANAWAVGRDAQIFNSALGDLPDFVPDRWLLQGNPHNAEAQLRSDLPLPVFGQGRRICQGKRIATDGAFLQVANLLWAFDIMSAEGEEMDPWAMTVVGFMTMPKELKMRLKPRGDWVMEAIKREPKIGSEDLDQVMGSVNDVER</sequence>
<dbReference type="InterPro" id="IPR001128">
    <property type="entry name" value="Cyt_P450"/>
</dbReference>
<evidence type="ECO:0008006" key="9">
    <source>
        <dbReference type="Google" id="ProtNLM"/>
    </source>
</evidence>
<feature type="transmembrane region" description="Helical" evidence="6">
    <location>
        <begin position="39"/>
        <end position="64"/>
    </location>
</feature>
<dbReference type="PANTHER" id="PTHR46300:SF9">
    <property type="entry name" value="P450, PUTATIVE-RELATED"/>
    <property type="match status" value="1"/>
</dbReference>
<dbReference type="AlphaFoldDB" id="A0A254U406"/>
<dbReference type="SUPFAM" id="SSF48264">
    <property type="entry name" value="Cytochrome P450"/>
    <property type="match status" value="1"/>
</dbReference>
<dbReference type="Gene3D" id="1.10.630.10">
    <property type="entry name" value="Cytochrome P450"/>
    <property type="match status" value="1"/>
</dbReference>
<dbReference type="Proteomes" id="UP000197666">
    <property type="component" value="Unassembled WGS sequence"/>
</dbReference>
<evidence type="ECO:0000256" key="6">
    <source>
        <dbReference type="SAM" id="Phobius"/>
    </source>
</evidence>
<dbReference type="InterPro" id="IPR036396">
    <property type="entry name" value="Cyt_P450_sf"/>
</dbReference>
<dbReference type="VEuPathDB" id="FungiDB:ASPNIDRAFT2_1100544"/>
<evidence type="ECO:0000313" key="8">
    <source>
        <dbReference type="Proteomes" id="UP000197666"/>
    </source>
</evidence>
<evidence type="ECO:0000256" key="1">
    <source>
        <dbReference type="ARBA" id="ARBA00010617"/>
    </source>
</evidence>
<keyword evidence="4 5" id="KW-0408">Iron</keyword>
<keyword evidence="6" id="KW-0812">Transmembrane</keyword>
<dbReference type="EMBL" id="NKJJ02000005">
    <property type="protein sequence ID" value="TPR07638.1"/>
    <property type="molecule type" value="Genomic_DNA"/>
</dbReference>
<name>A0A254U406_ASPNG</name>
<dbReference type="InterPro" id="IPR002401">
    <property type="entry name" value="Cyt_P450_E_grp-I"/>
</dbReference>
<evidence type="ECO:0000256" key="3">
    <source>
        <dbReference type="ARBA" id="ARBA00023002"/>
    </source>
</evidence>
<evidence type="ECO:0000256" key="5">
    <source>
        <dbReference type="PIRSR" id="PIRSR602401-1"/>
    </source>
</evidence>
<feature type="binding site" description="axial binding residue" evidence="5">
    <location>
        <position position="499"/>
    </location>
    <ligand>
        <name>heme</name>
        <dbReference type="ChEBI" id="CHEBI:30413"/>
    </ligand>
    <ligandPart>
        <name>Fe</name>
        <dbReference type="ChEBI" id="CHEBI:18248"/>
    </ligandPart>
</feature>
<proteinExistence type="inferred from homology"/>
<protein>
    <recommendedName>
        <fullName evidence="9">Cytochrome P450</fullName>
    </recommendedName>
</protein>
<dbReference type="PANTHER" id="PTHR46300">
    <property type="entry name" value="P450, PUTATIVE (EUROFUNG)-RELATED-RELATED"/>
    <property type="match status" value="1"/>
</dbReference>
<comment type="similarity">
    <text evidence="1">Belongs to the cytochrome P450 family.</text>
</comment>
<keyword evidence="6" id="KW-1133">Transmembrane helix</keyword>
<dbReference type="VEuPathDB" id="FungiDB:An14g07260"/>
<dbReference type="InterPro" id="IPR050364">
    <property type="entry name" value="Cytochrome_P450_fung"/>
</dbReference>
<keyword evidence="3" id="KW-0560">Oxidoreductase</keyword>
<dbReference type="Pfam" id="PF00067">
    <property type="entry name" value="p450"/>
    <property type="match status" value="1"/>
</dbReference>
<comment type="caution">
    <text evidence="7">The sequence shown here is derived from an EMBL/GenBank/DDBJ whole genome shotgun (WGS) entry which is preliminary data.</text>
</comment>
<dbReference type="eggNOG" id="KOG0156">
    <property type="taxonomic scope" value="Eukaryota"/>
</dbReference>
<dbReference type="VEuPathDB" id="FungiDB:M747DRAFT_291306"/>
<dbReference type="PRINTS" id="PR00463">
    <property type="entry name" value="EP450I"/>
</dbReference>
<evidence type="ECO:0000313" key="7">
    <source>
        <dbReference type="EMBL" id="TPR07638.1"/>
    </source>
</evidence>
<dbReference type="GO" id="GO:0016705">
    <property type="term" value="F:oxidoreductase activity, acting on paired donors, with incorporation or reduction of molecular oxygen"/>
    <property type="evidence" value="ECO:0007669"/>
    <property type="project" value="InterPro"/>
</dbReference>
<evidence type="ECO:0000256" key="2">
    <source>
        <dbReference type="ARBA" id="ARBA00022723"/>
    </source>
</evidence>
<organism evidence="7 8">
    <name type="scientific">Aspergillus niger</name>
    <dbReference type="NCBI Taxonomy" id="5061"/>
    <lineage>
        <taxon>Eukaryota</taxon>
        <taxon>Fungi</taxon>
        <taxon>Dikarya</taxon>
        <taxon>Ascomycota</taxon>
        <taxon>Pezizomycotina</taxon>
        <taxon>Eurotiomycetes</taxon>
        <taxon>Eurotiomycetidae</taxon>
        <taxon>Eurotiales</taxon>
        <taxon>Aspergillaceae</taxon>
        <taxon>Aspergillus</taxon>
        <taxon>Aspergillus subgen. Circumdati</taxon>
    </lineage>
</organism>
<keyword evidence="2 5" id="KW-0479">Metal-binding</keyword>